<dbReference type="Proteomes" id="UP000762676">
    <property type="component" value="Unassembled WGS sequence"/>
</dbReference>
<gene>
    <name evidence="1" type="ORF">ElyMa_006251200</name>
</gene>
<sequence length="119" mass="13384">MVAWPQKFPGLNFTVEWRKQVMETRGREIRGRGNEKGIKSCVAALSAEIEAFSKFDLVGSGVVLGRAVARASLNLTTAETRLHDLPARPFTTSKQARRVSGWWRELIKEILLFSPSQEI</sequence>
<evidence type="ECO:0000313" key="2">
    <source>
        <dbReference type="Proteomes" id="UP000762676"/>
    </source>
</evidence>
<dbReference type="EMBL" id="BMAT01012556">
    <property type="protein sequence ID" value="GFR94511.1"/>
    <property type="molecule type" value="Genomic_DNA"/>
</dbReference>
<dbReference type="AlphaFoldDB" id="A0AAV4H9V7"/>
<organism evidence="1 2">
    <name type="scientific">Elysia marginata</name>
    <dbReference type="NCBI Taxonomy" id="1093978"/>
    <lineage>
        <taxon>Eukaryota</taxon>
        <taxon>Metazoa</taxon>
        <taxon>Spiralia</taxon>
        <taxon>Lophotrochozoa</taxon>
        <taxon>Mollusca</taxon>
        <taxon>Gastropoda</taxon>
        <taxon>Heterobranchia</taxon>
        <taxon>Euthyneura</taxon>
        <taxon>Panpulmonata</taxon>
        <taxon>Sacoglossa</taxon>
        <taxon>Placobranchoidea</taxon>
        <taxon>Plakobranchidae</taxon>
        <taxon>Elysia</taxon>
    </lineage>
</organism>
<name>A0AAV4H9V7_9GAST</name>
<protein>
    <submittedName>
        <fullName evidence="1">Uncharacterized protein</fullName>
    </submittedName>
</protein>
<reference evidence="1 2" key="1">
    <citation type="journal article" date="2021" name="Elife">
        <title>Chloroplast acquisition without the gene transfer in kleptoplastic sea slugs, Plakobranchus ocellatus.</title>
        <authorList>
            <person name="Maeda T."/>
            <person name="Takahashi S."/>
            <person name="Yoshida T."/>
            <person name="Shimamura S."/>
            <person name="Takaki Y."/>
            <person name="Nagai Y."/>
            <person name="Toyoda A."/>
            <person name="Suzuki Y."/>
            <person name="Arimoto A."/>
            <person name="Ishii H."/>
            <person name="Satoh N."/>
            <person name="Nishiyama T."/>
            <person name="Hasebe M."/>
            <person name="Maruyama T."/>
            <person name="Minagawa J."/>
            <person name="Obokata J."/>
            <person name="Shigenobu S."/>
        </authorList>
    </citation>
    <scope>NUCLEOTIDE SEQUENCE [LARGE SCALE GENOMIC DNA]</scope>
</reference>
<keyword evidence="2" id="KW-1185">Reference proteome</keyword>
<comment type="caution">
    <text evidence="1">The sequence shown here is derived from an EMBL/GenBank/DDBJ whole genome shotgun (WGS) entry which is preliminary data.</text>
</comment>
<proteinExistence type="predicted"/>
<evidence type="ECO:0000313" key="1">
    <source>
        <dbReference type="EMBL" id="GFR94511.1"/>
    </source>
</evidence>
<accession>A0AAV4H9V7</accession>